<keyword evidence="1" id="KW-0812">Transmembrane</keyword>
<keyword evidence="1" id="KW-1133">Transmembrane helix</keyword>
<name>A0A9E7NBG2_9EURY</name>
<dbReference type="Proteomes" id="UP001056855">
    <property type="component" value="Chromosome"/>
</dbReference>
<evidence type="ECO:0000256" key="1">
    <source>
        <dbReference type="SAM" id="Phobius"/>
    </source>
</evidence>
<dbReference type="EMBL" id="CP100355">
    <property type="protein sequence ID" value="UTF54825.1"/>
    <property type="molecule type" value="Genomic_DNA"/>
</dbReference>
<reference evidence="2" key="1">
    <citation type="submission" date="2022-06" db="EMBL/GenBank/DDBJ databases">
        <title>Diverse halophilic archaea isolated from saline environments.</title>
        <authorList>
            <person name="Cui H.-L."/>
        </authorList>
    </citation>
    <scope>NUCLEOTIDE SEQUENCE</scope>
    <source>
        <strain evidence="2">WLHS1</strain>
    </source>
</reference>
<keyword evidence="3" id="KW-1185">Reference proteome</keyword>
<feature type="transmembrane region" description="Helical" evidence="1">
    <location>
        <begin position="120"/>
        <end position="138"/>
    </location>
</feature>
<keyword evidence="1" id="KW-0472">Membrane</keyword>
<gene>
    <name evidence="2" type="ORF">NGM29_06050</name>
</gene>
<proteinExistence type="predicted"/>
<feature type="transmembrane region" description="Helical" evidence="1">
    <location>
        <begin position="150"/>
        <end position="170"/>
    </location>
</feature>
<organism evidence="2 3">
    <name type="scientific">Natronosalvus rutilus</name>
    <dbReference type="NCBI Taxonomy" id="2953753"/>
    <lineage>
        <taxon>Archaea</taxon>
        <taxon>Methanobacteriati</taxon>
        <taxon>Methanobacteriota</taxon>
        <taxon>Stenosarchaea group</taxon>
        <taxon>Halobacteria</taxon>
        <taxon>Halobacteriales</taxon>
        <taxon>Natrialbaceae</taxon>
        <taxon>Natronosalvus</taxon>
    </lineage>
</organism>
<dbReference type="KEGG" id="sawl:NGM29_06050"/>
<dbReference type="RefSeq" id="WP_254159539.1">
    <property type="nucleotide sequence ID" value="NZ_CP100355.1"/>
</dbReference>
<dbReference type="GeneID" id="73289590"/>
<feature type="transmembrane region" description="Helical" evidence="1">
    <location>
        <begin position="74"/>
        <end position="100"/>
    </location>
</feature>
<feature type="transmembrane region" description="Helical" evidence="1">
    <location>
        <begin position="193"/>
        <end position="212"/>
    </location>
</feature>
<protein>
    <submittedName>
        <fullName evidence="2">Uncharacterized protein</fullName>
    </submittedName>
</protein>
<dbReference type="AlphaFoldDB" id="A0A9E7NBG2"/>
<evidence type="ECO:0000313" key="2">
    <source>
        <dbReference type="EMBL" id="UTF54825.1"/>
    </source>
</evidence>
<feature type="transmembrane region" description="Helical" evidence="1">
    <location>
        <begin position="18"/>
        <end position="42"/>
    </location>
</feature>
<accession>A0A9E7NBG2</accession>
<evidence type="ECO:0000313" key="3">
    <source>
        <dbReference type="Proteomes" id="UP001056855"/>
    </source>
</evidence>
<sequence length="215" mass="24282">MGINVITGGESLLFHRHVVFIVFVFEFLLASLFLEFLLVFFLLNIEQVIHLGELLVVFELSTLDLAFGSRDLDVLVVLYVFLLGLVSMLALYLIDLLALLDGLALEFVIDNGLGSFSTSAMAFFVDAIIRFSLTLSLIEGCSLIFKRFRVFSNLLVTISLSDFVAFIVILKRSYCDEFEPISFKRVPTTRFDLVGQFLFQGLIAIQVLAIVFRKR</sequence>